<dbReference type="InterPro" id="IPR055371">
    <property type="entry name" value="SpaA_PFL_dom_4"/>
</dbReference>
<dbReference type="eggNOG" id="ENOG502Z8EI">
    <property type="taxonomic scope" value="Bacteria"/>
</dbReference>
<evidence type="ECO:0000256" key="1">
    <source>
        <dbReference type="SAM" id="MobiDB-lite"/>
    </source>
</evidence>
<gene>
    <name evidence="4" type="ordered locus">Cwoe_5163</name>
</gene>
<dbReference type="InterPro" id="IPR001434">
    <property type="entry name" value="OmcB-like_DUF11"/>
</dbReference>
<keyword evidence="5" id="KW-1185">Reference proteome</keyword>
<feature type="compositionally biased region" description="Pro residues" evidence="1">
    <location>
        <begin position="580"/>
        <end position="602"/>
    </location>
</feature>
<dbReference type="Pfam" id="PF01345">
    <property type="entry name" value="DUF11"/>
    <property type="match status" value="1"/>
</dbReference>
<accession>D3FE80</accession>
<dbReference type="STRING" id="469383.Cwoe_5163"/>
<dbReference type="AlphaFoldDB" id="D3FE80"/>
<evidence type="ECO:0000313" key="4">
    <source>
        <dbReference type="EMBL" id="ADB53572.1"/>
    </source>
</evidence>
<feature type="domain" description="SpaA-like prealbumin fold" evidence="3">
    <location>
        <begin position="246"/>
        <end position="352"/>
    </location>
</feature>
<proteinExistence type="predicted"/>
<reference evidence="5" key="2">
    <citation type="submission" date="2010-01" db="EMBL/GenBank/DDBJ databases">
        <title>The complete genome of Conexibacter woesei DSM 14684.</title>
        <authorList>
            <consortium name="US DOE Joint Genome Institute (JGI-PGF)"/>
            <person name="Lucas S."/>
            <person name="Copeland A."/>
            <person name="Lapidus A."/>
            <person name="Glavina del Rio T."/>
            <person name="Dalin E."/>
            <person name="Tice H."/>
            <person name="Bruce D."/>
            <person name="Goodwin L."/>
            <person name="Pitluck S."/>
            <person name="Kyrpides N."/>
            <person name="Mavromatis K."/>
            <person name="Ivanova N."/>
            <person name="Mikhailova N."/>
            <person name="Chertkov O."/>
            <person name="Brettin T."/>
            <person name="Detter J.C."/>
            <person name="Han C."/>
            <person name="Larimer F."/>
            <person name="Land M."/>
            <person name="Hauser L."/>
            <person name="Markowitz V."/>
            <person name="Cheng J.-F."/>
            <person name="Hugenholtz P."/>
            <person name="Woyke T."/>
            <person name="Wu D."/>
            <person name="Pukall R."/>
            <person name="Steenblock K."/>
            <person name="Schneider S."/>
            <person name="Klenk H.-P."/>
            <person name="Eisen J.A."/>
        </authorList>
    </citation>
    <scope>NUCLEOTIDE SEQUENCE [LARGE SCALE GENOMIC DNA]</scope>
    <source>
        <strain evidence="5">DSM 14684 / CIP 108061 / JCM 11494 / NBRC 100937 / ID131577</strain>
    </source>
</reference>
<feature type="domain" description="DUF11" evidence="2">
    <location>
        <begin position="609"/>
        <end position="723"/>
    </location>
</feature>
<feature type="region of interest" description="Disordered" evidence="1">
    <location>
        <begin position="570"/>
        <end position="609"/>
    </location>
</feature>
<dbReference type="EMBL" id="CP001854">
    <property type="protein sequence ID" value="ADB53572.1"/>
    <property type="molecule type" value="Genomic_DNA"/>
</dbReference>
<organism evidence="4 5">
    <name type="scientific">Conexibacter woesei (strain DSM 14684 / CCUG 47730 / CIP 108061 / JCM 11494 / NBRC 100937 / ID131577)</name>
    <dbReference type="NCBI Taxonomy" id="469383"/>
    <lineage>
        <taxon>Bacteria</taxon>
        <taxon>Bacillati</taxon>
        <taxon>Actinomycetota</taxon>
        <taxon>Thermoleophilia</taxon>
        <taxon>Solirubrobacterales</taxon>
        <taxon>Conexibacteraceae</taxon>
        <taxon>Conexibacter</taxon>
    </lineage>
</organism>
<dbReference type="HOGENOM" id="CLU_372436_0_0_11"/>
<dbReference type="KEGG" id="cwo:Cwoe_5163"/>
<protein>
    <submittedName>
        <fullName evidence="4">Uncharacterized protein</fullName>
    </submittedName>
</protein>
<evidence type="ECO:0000259" key="2">
    <source>
        <dbReference type="Pfam" id="PF01345"/>
    </source>
</evidence>
<sequence precursor="true">MGVEGERSRRLGVAAIIAAIVSVSGGSAGAQQVGPSEPDGRGTDVFVTIAARECDEYTDIRANLARNNIMESLQDLGDDTLYSSGDQIDPRTEQAGQPACRPLVGWRFTFGSSYQTRAVTGVWGALSKVLNPDDMSIVTQGSVPARGYQGETIAGQRIAAATTIELSADQLSRSPGNALWLQGGEPEDPVLYQDPRFAGRYGFGALRCAIDDLNGDNVETVQFPSGVRHVFCYAYYVTPPPSSGTIVIRKEVRGANATSETFGYGGNISYNAGGAFDLTAGPDRPDSITFFRAETRAGDPPWTAVENVPAGWALTGIECSNGASVVATDLAARRVSIQLAAGDTVTCTYVNRPQPVRAGLLVRKITEGGVGSFDFRVRDANGGRTIGSRAIRTTREGVPAGSGPLTIQPGRYELSERLPVSPLGVWRRVGASCNDSNFGAEEAVLGAVESGSGTICTFTNRLVMPGKITLRKETLGGTGTAAFVVSPYEDPTIQRRQLATTSRQGQAVRARGQSLDDLPFGRYVIQESAARTQDRGDWSLLAVVCDRRLVPFSQGRAVVRLTRTDPETDCRFVNVRHPTPRPPGPGPGPGPDPVDPPGPDPVPGGDRSDLTVEKRLVSTTPGLQPVDTWRVTVSNEGSVSAANVAVGDQIIGAARFLTARTAGGSCSVQARVLYCSLGGLRAGADTTVTVRVLRTDQRTWTNVATVGSGSPEAATGDNTARVRVEGARRSNPGACAAAGPLATIAC</sequence>
<evidence type="ECO:0000313" key="5">
    <source>
        <dbReference type="Proteomes" id="UP000008229"/>
    </source>
</evidence>
<dbReference type="Proteomes" id="UP000008229">
    <property type="component" value="Chromosome"/>
</dbReference>
<evidence type="ECO:0000259" key="3">
    <source>
        <dbReference type="Pfam" id="PF24514"/>
    </source>
</evidence>
<name>D3FE80_CONWI</name>
<dbReference type="Pfam" id="PF24514">
    <property type="entry name" value="SpaA_4"/>
    <property type="match status" value="1"/>
</dbReference>
<reference evidence="4 5" key="1">
    <citation type="journal article" date="2010" name="Stand. Genomic Sci.">
        <title>Complete genome sequence of Conexibacter woesei type strain (ID131577).</title>
        <authorList>
            <person name="Pukall R."/>
            <person name="Lapidus A."/>
            <person name="Glavina Del Rio T."/>
            <person name="Copeland A."/>
            <person name="Tice H."/>
            <person name="Cheng J.-F."/>
            <person name="Lucas S."/>
            <person name="Chen F."/>
            <person name="Nolan M."/>
            <person name="Bruce D."/>
            <person name="Goodwin L."/>
            <person name="Pitluck S."/>
            <person name="Mavromatis K."/>
            <person name="Ivanova N."/>
            <person name="Ovchinnikova G."/>
            <person name="Pati A."/>
            <person name="Chen A."/>
            <person name="Palaniappan K."/>
            <person name="Land M."/>
            <person name="Hauser L."/>
            <person name="Chang Y.-J."/>
            <person name="Jeffries C.D."/>
            <person name="Chain P."/>
            <person name="Meincke L."/>
            <person name="Sims D."/>
            <person name="Brettin T."/>
            <person name="Detter J.C."/>
            <person name="Rohde M."/>
            <person name="Goeker M."/>
            <person name="Bristow J."/>
            <person name="Eisen J.A."/>
            <person name="Markowitz V."/>
            <person name="Kyrpides N.C."/>
            <person name="Klenk H.-P."/>
            <person name="Hugenholtz P."/>
        </authorList>
    </citation>
    <scope>NUCLEOTIDE SEQUENCE [LARGE SCALE GENOMIC DNA]</scope>
    <source>
        <strain evidence="5">DSM 14684 / CIP 108061 / JCM 11494 / NBRC 100937 / ID131577</strain>
    </source>
</reference>